<dbReference type="EMBL" id="AJIL01000171">
    <property type="protein sequence ID" value="KNE92208.1"/>
    <property type="molecule type" value="Genomic_DNA"/>
</dbReference>
<evidence type="ECO:0000256" key="2">
    <source>
        <dbReference type="SAM" id="SignalP"/>
    </source>
</evidence>
<evidence type="ECO:0000313" key="3">
    <source>
        <dbReference type="EMBL" id="KNE92208.1"/>
    </source>
</evidence>
<protein>
    <recommendedName>
        <fullName evidence="5">Secreted protein</fullName>
    </recommendedName>
</protein>
<keyword evidence="2" id="KW-0732">Signal</keyword>
<comment type="caution">
    <text evidence="3">The sequence shown here is derived from an EMBL/GenBank/DDBJ whole genome shotgun (WGS) entry which is preliminary data.</text>
</comment>
<feature type="chain" id="PRO_5005549389" description="Secreted protein" evidence="2">
    <location>
        <begin position="28"/>
        <end position="218"/>
    </location>
</feature>
<keyword evidence="4" id="KW-1185">Reference proteome</keyword>
<gene>
    <name evidence="3" type="ORF">PSTG_14378</name>
</gene>
<evidence type="ECO:0000313" key="4">
    <source>
        <dbReference type="Proteomes" id="UP000054564"/>
    </source>
</evidence>
<evidence type="ECO:0008006" key="5">
    <source>
        <dbReference type="Google" id="ProtNLM"/>
    </source>
</evidence>
<evidence type="ECO:0000256" key="1">
    <source>
        <dbReference type="SAM" id="MobiDB-lite"/>
    </source>
</evidence>
<accession>A0A0L0UYT6</accession>
<proteinExistence type="predicted"/>
<feature type="region of interest" description="Disordered" evidence="1">
    <location>
        <begin position="146"/>
        <end position="197"/>
    </location>
</feature>
<dbReference type="Proteomes" id="UP000054564">
    <property type="component" value="Unassembled WGS sequence"/>
</dbReference>
<dbReference type="AlphaFoldDB" id="A0A0L0UYT6"/>
<name>A0A0L0UYT6_9BASI</name>
<organism evidence="3 4">
    <name type="scientific">Puccinia striiformis f. sp. tritici PST-78</name>
    <dbReference type="NCBI Taxonomy" id="1165861"/>
    <lineage>
        <taxon>Eukaryota</taxon>
        <taxon>Fungi</taxon>
        <taxon>Dikarya</taxon>
        <taxon>Basidiomycota</taxon>
        <taxon>Pucciniomycotina</taxon>
        <taxon>Pucciniomycetes</taxon>
        <taxon>Pucciniales</taxon>
        <taxon>Pucciniaceae</taxon>
        <taxon>Puccinia</taxon>
    </lineage>
</organism>
<dbReference type="OrthoDB" id="2495341at2759"/>
<reference evidence="4" key="1">
    <citation type="submission" date="2014-03" db="EMBL/GenBank/DDBJ databases">
        <title>The Genome Sequence of Puccinia striiformis f. sp. tritici PST-78.</title>
        <authorList>
            <consortium name="The Broad Institute Genome Sequencing Platform"/>
            <person name="Cuomo C."/>
            <person name="Hulbert S."/>
            <person name="Chen X."/>
            <person name="Walker B."/>
            <person name="Young S.K."/>
            <person name="Zeng Q."/>
            <person name="Gargeya S."/>
            <person name="Fitzgerald M."/>
            <person name="Haas B."/>
            <person name="Abouelleil A."/>
            <person name="Alvarado L."/>
            <person name="Arachchi H.M."/>
            <person name="Berlin A.M."/>
            <person name="Chapman S.B."/>
            <person name="Goldberg J."/>
            <person name="Griggs A."/>
            <person name="Gujja S."/>
            <person name="Hansen M."/>
            <person name="Howarth C."/>
            <person name="Imamovic A."/>
            <person name="Larimer J."/>
            <person name="McCowan C."/>
            <person name="Montmayeur A."/>
            <person name="Murphy C."/>
            <person name="Neiman D."/>
            <person name="Pearson M."/>
            <person name="Priest M."/>
            <person name="Roberts A."/>
            <person name="Saif S."/>
            <person name="Shea T."/>
            <person name="Sisk P."/>
            <person name="Sykes S."/>
            <person name="Wortman J."/>
            <person name="Nusbaum C."/>
            <person name="Birren B."/>
        </authorList>
    </citation>
    <scope>NUCLEOTIDE SEQUENCE [LARGE SCALE GENOMIC DNA]</scope>
    <source>
        <strain evidence="4">race PST-78</strain>
    </source>
</reference>
<feature type="signal peptide" evidence="2">
    <location>
        <begin position="1"/>
        <end position="27"/>
    </location>
</feature>
<sequence length="218" mass="22967">MFFRPTTITSLSTAVLLLGLSSRVVFGHDDDKDHDDRGHDHDHDGKDHDEDCQTYTDARSLKATCNGIYTCNAGCTGFVTATNCTRSQMPNDLQPPLTTEMCSIGYGRSSATMAICINESASFTCYGPASGKVECKGCFNPNQQNPNNAVNPNNPGSPNNGGNPNNAPPNSGSNSKGGSNSAPVDNKNGPNGRRSSGSRMRIGVLFLSLGTLVSAAFL</sequence>